<dbReference type="InterPro" id="IPR026875">
    <property type="entry name" value="PHydrolase_assoc_dom"/>
</dbReference>
<dbReference type="Pfam" id="PF13286">
    <property type="entry name" value="HD_assoc"/>
    <property type="match status" value="1"/>
</dbReference>
<feature type="compositionally biased region" description="Basic and acidic residues" evidence="2">
    <location>
        <begin position="9"/>
        <end position="25"/>
    </location>
</feature>
<keyword evidence="1" id="KW-0378">Hydrolase</keyword>
<feature type="region of interest" description="Disordered" evidence="2">
    <location>
        <begin position="1"/>
        <end position="25"/>
    </location>
</feature>
<dbReference type="PROSITE" id="PS51831">
    <property type="entry name" value="HD"/>
    <property type="match status" value="1"/>
</dbReference>
<dbReference type="Gene3D" id="1.10.3210.10">
    <property type="entry name" value="Hypothetical protein af1432"/>
    <property type="match status" value="1"/>
</dbReference>
<evidence type="ECO:0000259" key="3">
    <source>
        <dbReference type="PROSITE" id="PS51831"/>
    </source>
</evidence>
<dbReference type="Proteomes" id="UP000198393">
    <property type="component" value="Unassembled WGS sequence"/>
</dbReference>
<reference evidence="4 5" key="1">
    <citation type="submission" date="2017-06" db="EMBL/GenBank/DDBJ databases">
        <authorList>
            <person name="Kim H.J."/>
            <person name="Triplett B.A."/>
        </authorList>
    </citation>
    <scope>NUCLEOTIDE SEQUENCE [LARGE SCALE GENOMIC DNA]</scope>
    <source>
        <strain evidence="4 5">DSM 19307</strain>
    </source>
</reference>
<dbReference type="Gene3D" id="1.10.3550.10">
    <property type="entry name" value="eoxyguanosinetriphosphate triphosphohydrolase domain-like"/>
    <property type="match status" value="1"/>
</dbReference>
<organism evidence="4 5">
    <name type="scientific">Ekhidna lutea</name>
    <dbReference type="NCBI Taxonomy" id="447679"/>
    <lineage>
        <taxon>Bacteria</taxon>
        <taxon>Pseudomonadati</taxon>
        <taxon>Bacteroidota</taxon>
        <taxon>Cytophagia</taxon>
        <taxon>Cytophagales</taxon>
        <taxon>Reichenbachiellaceae</taxon>
        <taxon>Ekhidna</taxon>
    </lineage>
</organism>
<dbReference type="SMART" id="SM00471">
    <property type="entry name" value="HDc"/>
    <property type="match status" value="1"/>
</dbReference>
<dbReference type="GO" id="GO:0006203">
    <property type="term" value="P:dGTP catabolic process"/>
    <property type="evidence" value="ECO:0007669"/>
    <property type="project" value="TreeGrafter"/>
</dbReference>
<dbReference type="GO" id="GO:0008832">
    <property type="term" value="F:dGTPase activity"/>
    <property type="evidence" value="ECO:0007669"/>
    <property type="project" value="TreeGrafter"/>
</dbReference>
<dbReference type="SUPFAM" id="SSF109604">
    <property type="entry name" value="HD-domain/PDEase-like"/>
    <property type="match status" value="1"/>
</dbReference>
<evidence type="ECO:0000256" key="2">
    <source>
        <dbReference type="SAM" id="MobiDB-lite"/>
    </source>
</evidence>
<proteinExistence type="predicted"/>
<dbReference type="NCBIfam" id="TIGR01353">
    <property type="entry name" value="dGTP_triPase"/>
    <property type="match status" value="1"/>
</dbReference>
<sequence length="463" mass="53382">MNWKQFLNAERDRPSEREQDRKVDPRNEFESDFGRVIFSPATRRMHDKTQVFPLTTDDNIHSRLTHSMEVMAIGHSLGLRVVENDDFLEKTKLPKDEIHRDIPVILKNACLVHDIGNPPFGHFGETVISSYFKRFFNYDKESNSFGKVDPNIAKLRLSDDEKKDFTLFDGNAQGLRVLTKLQVLNDDKGLNLTYATLGAFIKYPNYGDPIKGNLPYKKRGVFQSEINIFKQVVDECGLEKDNEVMRHPLAFLMEAADSICYLVMDLEDSFNKGWYSYKFIAGKLKGVSQSIDDKLEKLERKEVGLGSEITKMVKLRIHLISELVKVAVKNFVDNLELICAGQYKNELIHDDPNKLADTLADFSYDHIFPKREIQQLELTGHSVITGLLDYYIDFIFFNSGDYRKRAEGILSNSLKRAAMIENKVDKFEDISDYYKLRTIVDYISGMTDQFALNQYQKLSGQKI</sequence>
<dbReference type="PANTHER" id="PTHR11373:SF32">
    <property type="entry name" value="DEOXYGUANOSINETRIPHOSPHATE TRIPHOSPHOHYDROLASE"/>
    <property type="match status" value="1"/>
</dbReference>
<dbReference type="EMBL" id="FZPD01000002">
    <property type="protein sequence ID" value="SNS73529.1"/>
    <property type="molecule type" value="Genomic_DNA"/>
</dbReference>
<protein>
    <submittedName>
        <fullName evidence="4">dGTPase</fullName>
    </submittedName>
</protein>
<dbReference type="OrthoDB" id="9803619at2"/>
<name>A0A239GWE1_EKHLU</name>
<evidence type="ECO:0000256" key="1">
    <source>
        <dbReference type="ARBA" id="ARBA00022801"/>
    </source>
</evidence>
<dbReference type="InterPro" id="IPR006674">
    <property type="entry name" value="HD_domain"/>
</dbReference>
<accession>A0A239GWE1</accession>
<gene>
    <name evidence="4" type="ORF">SAMN05421640_1041</name>
</gene>
<dbReference type="InterPro" id="IPR023293">
    <property type="entry name" value="dGTP_triP_hydro_central_sf"/>
</dbReference>
<keyword evidence="5" id="KW-1185">Reference proteome</keyword>
<dbReference type="Gene3D" id="1.10.3410.10">
    <property type="entry name" value="putative deoxyguanosinetriphosphate triphosphohydrolase like domain"/>
    <property type="match status" value="1"/>
</dbReference>
<dbReference type="InterPro" id="IPR006261">
    <property type="entry name" value="dGTPase"/>
</dbReference>
<dbReference type="RefSeq" id="WP_089355804.1">
    <property type="nucleotide sequence ID" value="NZ_FZPD01000002.1"/>
</dbReference>
<dbReference type="InterPro" id="IPR027432">
    <property type="entry name" value="dGTP_triphosphohydrolase_C"/>
</dbReference>
<dbReference type="CDD" id="cd00077">
    <property type="entry name" value="HDc"/>
    <property type="match status" value="1"/>
</dbReference>
<dbReference type="PANTHER" id="PTHR11373">
    <property type="entry name" value="DEOXYNUCLEOSIDE TRIPHOSPHATE TRIPHOSPHOHYDROLASE"/>
    <property type="match status" value="1"/>
</dbReference>
<evidence type="ECO:0000313" key="4">
    <source>
        <dbReference type="EMBL" id="SNS73529.1"/>
    </source>
</evidence>
<dbReference type="AlphaFoldDB" id="A0A239GWE1"/>
<evidence type="ECO:0000313" key="5">
    <source>
        <dbReference type="Proteomes" id="UP000198393"/>
    </source>
</evidence>
<dbReference type="InterPro" id="IPR003607">
    <property type="entry name" value="HD/PDEase_dom"/>
</dbReference>
<dbReference type="InterPro" id="IPR050135">
    <property type="entry name" value="dGTPase-like"/>
</dbReference>
<feature type="domain" description="HD" evidence="3">
    <location>
        <begin position="63"/>
        <end position="262"/>
    </location>
</feature>